<dbReference type="AlphaFoldDB" id="A0A2V1IPG2"/>
<keyword evidence="5" id="KW-0456">Lyase</keyword>
<gene>
    <name evidence="5" type="ORF">C5O23_05215</name>
</gene>
<proteinExistence type="predicted"/>
<protein>
    <submittedName>
        <fullName evidence="5">Pectate lyase</fullName>
    </submittedName>
</protein>
<dbReference type="PANTHER" id="PTHR42970">
    <property type="entry name" value="PECTATE LYASE C-RELATED"/>
    <property type="match status" value="1"/>
</dbReference>
<accession>A0A2V1IPG2</accession>
<dbReference type="InterPro" id="IPR052063">
    <property type="entry name" value="Polysaccharide_Lyase_1"/>
</dbReference>
<dbReference type="PRINTS" id="PR00807">
    <property type="entry name" value="AMBALLERGEN"/>
</dbReference>
<evidence type="ECO:0000256" key="1">
    <source>
        <dbReference type="ARBA" id="ARBA00022723"/>
    </source>
</evidence>
<dbReference type="GO" id="GO:0016829">
    <property type="term" value="F:lyase activity"/>
    <property type="evidence" value="ECO:0007669"/>
    <property type="project" value="UniProtKB-KW"/>
</dbReference>
<evidence type="ECO:0000313" key="5">
    <source>
        <dbReference type="EMBL" id="PWB02878.1"/>
    </source>
</evidence>
<dbReference type="InterPro" id="IPR012334">
    <property type="entry name" value="Pectin_lyas_fold"/>
</dbReference>
<evidence type="ECO:0000256" key="2">
    <source>
        <dbReference type="ARBA" id="ARBA00022729"/>
    </source>
</evidence>
<name>A0A2V1IPG2_9BACT</name>
<evidence type="ECO:0000256" key="4">
    <source>
        <dbReference type="SAM" id="SignalP"/>
    </source>
</evidence>
<dbReference type="PANTHER" id="PTHR42970:SF1">
    <property type="entry name" value="PECTATE LYASE C-RELATED"/>
    <property type="match status" value="1"/>
</dbReference>
<keyword evidence="3" id="KW-0325">Glycoprotein</keyword>
<keyword evidence="2 4" id="KW-0732">Signal</keyword>
<comment type="caution">
    <text evidence="5">The sequence shown here is derived from an EMBL/GenBank/DDBJ whole genome shotgun (WGS) entry which is preliminary data.</text>
</comment>
<feature type="signal peptide" evidence="4">
    <location>
        <begin position="1"/>
        <end position="21"/>
    </location>
</feature>
<dbReference type="InterPro" id="IPR011050">
    <property type="entry name" value="Pectin_lyase_fold/virulence"/>
</dbReference>
<dbReference type="GO" id="GO:0046872">
    <property type="term" value="F:metal ion binding"/>
    <property type="evidence" value="ECO:0007669"/>
    <property type="project" value="UniProtKB-KW"/>
</dbReference>
<dbReference type="InterPro" id="IPR018082">
    <property type="entry name" value="AmbAllergen"/>
</dbReference>
<dbReference type="EMBL" id="PUEC01000009">
    <property type="protein sequence ID" value="PWB02878.1"/>
    <property type="molecule type" value="Genomic_DNA"/>
</dbReference>
<evidence type="ECO:0000256" key="3">
    <source>
        <dbReference type="ARBA" id="ARBA00023180"/>
    </source>
</evidence>
<keyword evidence="6" id="KW-1185">Reference proteome</keyword>
<sequence length="599" mass="65647">MSVLLLLLASGHSLVSAQAPAFPGAEGHGRYTTGGRGGKVIHVTNLTDDANNPAEGSLRWALNQSGTKTIVFDVSGYIDLAADLKISKNTTIAGQTAPEGGITLRYYTLRMSGDNIIVRFIRSRRSQVRDTNDGADAIWERNRKNLLLDHCSFSWSIDEIASFYDNRDFTMQWCALGEGLANPGHTKGAHSYGGIWGGKNASFHHNFIAHVQNRAPRFNGARYGWTGYDTDKYSSAVDAERVDFRNCLMYNWGTGTACYGGPGGGYINMVNNYYKAGLGTKNKTTVTQVSVATSGNADSKHPELYGLSSRYYVSGNYMAAASSPENYDWSGVKYDSGLKLIGEDRYIPDAGHQFGENVTYVSISGVDCVKLKLDEQVDPGEVTTHSAVDAYEKVMAYSGSSLYRDAVDARYMEETRTGTVTYYGDVAYVKDDKKYPTSNTKGILDFINDPDGEANPKTASFPELPENVRPAGFDTDGDGMPDDWEIANGLDPDDASDGAKYTLDTEKGWYTNLEVYLNSLVEKIMKAGNEGAVDAVDEYYPTCKGVDSGIEDVFVGSEIESIEYYDLRGVHLLEPADGLNIRRIRYSNGKVVTDKVIKR</sequence>
<feature type="chain" id="PRO_5016042459" evidence="4">
    <location>
        <begin position="22"/>
        <end position="599"/>
    </location>
</feature>
<dbReference type="Proteomes" id="UP000244905">
    <property type="component" value="Unassembled WGS sequence"/>
</dbReference>
<reference evidence="6" key="1">
    <citation type="submission" date="2018-02" db="EMBL/GenBank/DDBJ databases">
        <authorList>
            <person name="Clavel T."/>
            <person name="Strowig T."/>
        </authorList>
    </citation>
    <scope>NUCLEOTIDE SEQUENCE [LARGE SCALE GENOMIC DNA]</scope>
    <source>
        <strain evidence="6">DSM 103720</strain>
    </source>
</reference>
<dbReference type="Gene3D" id="2.160.20.10">
    <property type="entry name" value="Single-stranded right-handed beta-helix, Pectin lyase-like"/>
    <property type="match status" value="1"/>
</dbReference>
<organism evidence="5 6">
    <name type="scientific">Duncaniella muris</name>
    <dbReference type="NCBI Taxonomy" id="2094150"/>
    <lineage>
        <taxon>Bacteria</taxon>
        <taxon>Pseudomonadati</taxon>
        <taxon>Bacteroidota</taxon>
        <taxon>Bacteroidia</taxon>
        <taxon>Bacteroidales</taxon>
        <taxon>Muribaculaceae</taxon>
        <taxon>Duncaniella</taxon>
    </lineage>
</organism>
<dbReference type="SUPFAM" id="SSF51126">
    <property type="entry name" value="Pectin lyase-like"/>
    <property type="match status" value="1"/>
</dbReference>
<evidence type="ECO:0000313" key="6">
    <source>
        <dbReference type="Proteomes" id="UP000244905"/>
    </source>
</evidence>
<keyword evidence="1" id="KW-0479">Metal-binding</keyword>